<dbReference type="GeneID" id="73381261"/>
<dbReference type="PROSITE" id="PS51072">
    <property type="entry name" value="MHD"/>
    <property type="match status" value="1"/>
</dbReference>
<keyword evidence="12" id="KW-0175">Coiled coil</keyword>
<accession>A0AAI9SVS3</accession>
<comment type="similarity">
    <text evidence="2 11">Belongs to the adaptor complexes medium subunit family. Delta-COP subfamily.</text>
</comment>
<dbReference type="FunFam" id="3.30.450.60:FF:000003">
    <property type="entry name" value="Coatomer subunit delta"/>
    <property type="match status" value="1"/>
</dbReference>
<name>A0AAI9SVS3_9ASCO</name>
<keyword evidence="6 11" id="KW-0931">ER-Golgi transport</keyword>
<dbReference type="Pfam" id="PF01217">
    <property type="entry name" value="Clat_adaptor_s"/>
    <property type="match status" value="1"/>
</dbReference>
<keyword evidence="10" id="KW-0968">Cytoplasmic vesicle</keyword>
<evidence type="ECO:0000313" key="15">
    <source>
        <dbReference type="EMBL" id="KAI3403601.2"/>
    </source>
</evidence>
<dbReference type="GO" id="GO:0006890">
    <property type="term" value="P:retrograde vesicle-mediated transport, Golgi to endoplasmic reticulum"/>
    <property type="evidence" value="ECO:0007669"/>
    <property type="project" value="UniProtKB-UniRule"/>
</dbReference>
<keyword evidence="16" id="KW-1185">Reference proteome</keyword>
<keyword evidence="7 11" id="KW-0653">Protein transport</keyword>
<dbReference type="EMBL" id="JAHUZD010000124">
    <property type="protein sequence ID" value="KAI3403601.2"/>
    <property type="molecule type" value="Genomic_DNA"/>
</dbReference>
<dbReference type="SUPFAM" id="SSF64356">
    <property type="entry name" value="SNARE-like"/>
    <property type="match status" value="1"/>
</dbReference>
<evidence type="ECO:0000256" key="10">
    <source>
        <dbReference type="ARBA" id="ARBA00023329"/>
    </source>
</evidence>
<evidence type="ECO:0000256" key="8">
    <source>
        <dbReference type="ARBA" id="ARBA00023034"/>
    </source>
</evidence>
<dbReference type="CDD" id="cd09254">
    <property type="entry name" value="AP_delta-COPI_MHD"/>
    <property type="match status" value="1"/>
</dbReference>
<dbReference type="GO" id="GO:0015031">
    <property type="term" value="P:protein transport"/>
    <property type="evidence" value="ECO:0007669"/>
    <property type="project" value="UniProtKB-KW"/>
</dbReference>
<dbReference type="Gene3D" id="2.60.40.1170">
    <property type="entry name" value="Mu homology domain, subdomain B"/>
    <property type="match status" value="2"/>
</dbReference>
<evidence type="ECO:0000256" key="1">
    <source>
        <dbReference type="ARBA" id="ARBA00004255"/>
    </source>
</evidence>
<dbReference type="PANTHER" id="PTHR10121">
    <property type="entry name" value="COATOMER SUBUNIT DELTA"/>
    <property type="match status" value="1"/>
</dbReference>
<dbReference type="GO" id="GO:0030126">
    <property type="term" value="C:COPI vesicle coat"/>
    <property type="evidence" value="ECO:0007669"/>
    <property type="project" value="UniProtKB-UniRule"/>
</dbReference>
<keyword evidence="5 11" id="KW-0963">Cytoplasm</keyword>
<evidence type="ECO:0000256" key="5">
    <source>
        <dbReference type="ARBA" id="ARBA00022490"/>
    </source>
</evidence>
<dbReference type="Proteomes" id="UP001202479">
    <property type="component" value="Unassembled WGS sequence"/>
</dbReference>
<keyword evidence="9 11" id="KW-0472">Membrane</keyword>
<keyword evidence="4 11" id="KW-0813">Transport</keyword>
<organism evidence="15 16">
    <name type="scientific">Candida oxycetoniae</name>
    <dbReference type="NCBI Taxonomy" id="497107"/>
    <lineage>
        <taxon>Eukaryota</taxon>
        <taxon>Fungi</taxon>
        <taxon>Dikarya</taxon>
        <taxon>Ascomycota</taxon>
        <taxon>Saccharomycotina</taxon>
        <taxon>Pichiomycetes</taxon>
        <taxon>Debaryomycetaceae</taxon>
        <taxon>Candida/Lodderomyces clade</taxon>
        <taxon>Candida</taxon>
    </lineage>
</organism>
<dbReference type="RefSeq" id="XP_049179348.1">
    <property type="nucleotide sequence ID" value="XM_049325000.1"/>
</dbReference>
<keyword evidence="8 11" id="KW-0333">Golgi apparatus</keyword>
<evidence type="ECO:0000256" key="11">
    <source>
        <dbReference type="RuleBase" id="RU366052"/>
    </source>
</evidence>
<evidence type="ECO:0000256" key="9">
    <source>
        <dbReference type="ARBA" id="ARBA00023136"/>
    </source>
</evidence>
<comment type="function">
    <text evidence="11">The coatomer is a cytosolic protein complex that binds to dilysine motifs and reversibly associates with Golgi non-clathrin-coated vesicles, which further mediate biosynthetic protein transport from the ER, via the Golgi up to the trans Golgi network.</text>
</comment>
<dbReference type="GO" id="GO:0051645">
    <property type="term" value="P:Golgi localization"/>
    <property type="evidence" value="ECO:0007669"/>
    <property type="project" value="TreeGrafter"/>
</dbReference>
<evidence type="ECO:0000259" key="14">
    <source>
        <dbReference type="PROSITE" id="PS51072"/>
    </source>
</evidence>
<dbReference type="Pfam" id="PF00928">
    <property type="entry name" value="Adap_comp_sub"/>
    <property type="match status" value="1"/>
</dbReference>
<comment type="caution">
    <text evidence="15">The sequence shown here is derived from an EMBL/GenBank/DDBJ whole genome shotgun (WGS) entry which is preliminary data.</text>
</comment>
<feature type="compositionally biased region" description="Polar residues" evidence="13">
    <location>
        <begin position="257"/>
        <end position="267"/>
    </location>
</feature>
<proteinExistence type="inferred from homology"/>
<dbReference type="SUPFAM" id="SSF49447">
    <property type="entry name" value="Second domain of Mu2 adaptin subunit (ap50) of ap2 adaptor"/>
    <property type="match status" value="1"/>
</dbReference>
<evidence type="ECO:0000256" key="3">
    <source>
        <dbReference type="ARBA" id="ARBA00011775"/>
    </source>
</evidence>
<dbReference type="InterPro" id="IPR027059">
    <property type="entry name" value="Coatomer_dsu"/>
</dbReference>
<feature type="region of interest" description="Disordered" evidence="13">
    <location>
        <begin position="201"/>
        <end position="292"/>
    </location>
</feature>
<dbReference type="Gene3D" id="3.30.450.60">
    <property type="match status" value="1"/>
</dbReference>
<dbReference type="InterPro" id="IPR036168">
    <property type="entry name" value="AP2_Mu_C_sf"/>
</dbReference>
<dbReference type="PANTHER" id="PTHR10121:SF0">
    <property type="entry name" value="COATOMER SUBUNIT DELTA"/>
    <property type="match status" value="1"/>
</dbReference>
<protein>
    <recommendedName>
        <fullName evidence="11">Coatomer subunit delta</fullName>
    </recommendedName>
</protein>
<evidence type="ECO:0000313" key="16">
    <source>
        <dbReference type="Proteomes" id="UP001202479"/>
    </source>
</evidence>
<feature type="coiled-coil region" evidence="12">
    <location>
        <begin position="137"/>
        <end position="171"/>
    </location>
</feature>
<sequence>MVVLAASICTRGGKALISRQFRDISKDRITALLAYFPSLISNSTSQHTSVEDDNVRYVYQPLEEFYIVLITNKSSNILQDIDTLHLFASTISNLLRNIDERELFENAFDIIDAFDEVINLGYKENLTISQVSTFLEMDSHEEKIQEIIERNKELEATEERKRRAKEIQRKELARQHMSMGGPGSSDFGYGMNKPSIQPTYQPTPTIETAHESKSNFTSSTTSASGRPRGGGLQLGKKPTKSVPGHAMLGKGTINEPLLSNQPLFTHHSQQQLQKQTSSTSVSKSASPAAPQTQRIVNNGILITINEKVNAKLTREGSITSSEVKGDLQLRINDSSLANCRLLLKIHDKADKKQFKIHPNVDRNLVLNENIIVVKDKSKTFRSDDQATGIFKWRYVGKSDDTSSVPLLITAWVNIDDNSQAQVTLEYELAGDFVDAHKSNGGFSVCDVKILVPVVNHDLSLSENELISYDILEQTGTVFTISKIDLEEPSGSFEFSVPIENAEEGEESLFPMELQYDIINTELVEGDVSLGGISITDVVTNDDEEKSLPFELHSNIISDSYIVQ</sequence>
<comment type="subcellular location">
    <subcellularLocation>
        <location evidence="11">Cytoplasm</location>
    </subcellularLocation>
    <subcellularLocation>
        <location evidence="1 11">Golgi apparatus membrane</location>
        <topology evidence="1 11">Peripheral membrane protein</topology>
        <orientation evidence="1 11">Cytoplasmic side</orientation>
    </subcellularLocation>
    <subcellularLocation>
        <location evidence="11">Cytoplasmic vesicle</location>
        <location evidence="11">COPI-coated vesicle membrane</location>
        <topology evidence="11">Peripheral membrane protein</topology>
        <orientation evidence="11">Cytoplasmic side</orientation>
    </subcellularLocation>
</comment>
<evidence type="ECO:0000256" key="6">
    <source>
        <dbReference type="ARBA" id="ARBA00022892"/>
    </source>
</evidence>
<dbReference type="CDD" id="cd14830">
    <property type="entry name" value="Delta_COP_N"/>
    <property type="match status" value="1"/>
</dbReference>
<dbReference type="InterPro" id="IPR022775">
    <property type="entry name" value="AP_mu_sigma_su"/>
</dbReference>
<dbReference type="InterPro" id="IPR028565">
    <property type="entry name" value="MHD"/>
</dbReference>
<dbReference type="GO" id="GO:0006888">
    <property type="term" value="P:endoplasmic reticulum to Golgi vesicle-mediated transport"/>
    <property type="evidence" value="ECO:0007669"/>
    <property type="project" value="TreeGrafter"/>
</dbReference>
<dbReference type="GO" id="GO:0000139">
    <property type="term" value="C:Golgi membrane"/>
    <property type="evidence" value="ECO:0007669"/>
    <property type="project" value="UniProtKB-SubCell"/>
</dbReference>
<gene>
    <name evidence="15" type="ORF">KGF56_003646</name>
</gene>
<evidence type="ECO:0000256" key="4">
    <source>
        <dbReference type="ARBA" id="ARBA00022448"/>
    </source>
</evidence>
<evidence type="ECO:0000256" key="13">
    <source>
        <dbReference type="SAM" id="MobiDB-lite"/>
    </source>
</evidence>
<feature type="compositionally biased region" description="Low complexity" evidence="13">
    <location>
        <begin position="268"/>
        <end position="291"/>
    </location>
</feature>
<feature type="domain" description="MHD" evidence="14">
    <location>
        <begin position="297"/>
        <end position="563"/>
    </location>
</feature>
<dbReference type="InterPro" id="IPR011012">
    <property type="entry name" value="Longin-like_dom_sf"/>
</dbReference>
<feature type="compositionally biased region" description="Polar residues" evidence="13">
    <location>
        <begin position="214"/>
        <end position="224"/>
    </location>
</feature>
<evidence type="ECO:0000256" key="12">
    <source>
        <dbReference type="SAM" id="Coils"/>
    </source>
</evidence>
<dbReference type="AlphaFoldDB" id="A0AAI9SVS3"/>
<evidence type="ECO:0000256" key="2">
    <source>
        <dbReference type="ARBA" id="ARBA00010516"/>
    </source>
</evidence>
<evidence type="ECO:0000256" key="7">
    <source>
        <dbReference type="ARBA" id="ARBA00022927"/>
    </source>
</evidence>
<comment type="subunit">
    <text evidence="3 11">Oligomeric complex that consists of at least the alpha, beta, beta', gamma, delta, epsilon and zeta subunits.</text>
</comment>
<reference evidence="15" key="1">
    <citation type="journal article" date="2022" name="DNA Res.">
        <title>Genome analysis of five recently described species of the CUG-Ser clade uncovers Candida theae as a new hybrid lineage with pathogenic potential in the Candida parapsilosis species complex.</title>
        <authorList>
            <person name="Mixao V."/>
            <person name="Del Olmo V."/>
            <person name="Hegedusova E."/>
            <person name="Saus E."/>
            <person name="Pryszcz L."/>
            <person name="Cillingova A."/>
            <person name="Nosek J."/>
            <person name="Gabaldon T."/>
        </authorList>
    </citation>
    <scope>NUCLEOTIDE SEQUENCE</scope>
    <source>
        <strain evidence="15">CBS 10844</strain>
    </source>
</reference>